<dbReference type="SUPFAM" id="SSF54373">
    <property type="entry name" value="FAD-linked reductases, C-terminal domain"/>
    <property type="match status" value="1"/>
</dbReference>
<dbReference type="InterPro" id="IPR036188">
    <property type="entry name" value="FAD/NAD-bd_sf"/>
</dbReference>
<dbReference type="Proteomes" id="UP001590951">
    <property type="component" value="Unassembled WGS sequence"/>
</dbReference>
<keyword evidence="6" id="KW-1185">Reference proteome</keyword>
<gene>
    <name evidence="5" type="ORF">ABVK25_010010</name>
</gene>
<proteinExistence type="inferred from homology"/>
<comment type="similarity">
    <text evidence="1">Belongs to the GMC oxidoreductase family.</text>
</comment>
<sequence>MAWSDSCSGAFEKWADEVGDDNFKFDTVSKYYRKSMNFTPPANTRFTNATPSYNPALVSQGGPLDVTYPAYANSWTTWVAVAMEAIGIKNTDSFINGALNGSAWHTNTINHTTGIRVEVTVSGNSYTLKANKEVIVAGGVFQSPQLLQVSGVGPAALLKNLKVPVVADRPGVGQNLNDQIFFGVSYRVNIQTTSTLSKGEAAAISVEDFKVNATGFLTTPGETLKTLATFPADWPEVEYLVIPNFVGDLATSPAPTDNYNYATLLSALMTPTSLGNVSIISSKMSDKPLINPNWLTTQSDIDVSIAMFKRLRDAWTVPELKEKLTIGDEYYPGANVKTDEDIEKFIRSSMIPVSHASATCKMGKESDDIAVVDSHGKVFGVKSCAWFCPPIAPVLDSTSRRLTLK</sequence>
<feature type="domain" description="Glucose-methanol-choline oxidoreductase N-terminal" evidence="3">
    <location>
        <begin position="112"/>
        <end position="179"/>
    </location>
</feature>
<accession>A0ABR4AXY1</accession>
<protein>
    <submittedName>
        <fullName evidence="5">Uncharacterized protein</fullName>
    </submittedName>
</protein>
<dbReference type="InterPro" id="IPR007867">
    <property type="entry name" value="GMC_OxRtase_C"/>
</dbReference>
<evidence type="ECO:0000256" key="2">
    <source>
        <dbReference type="ARBA" id="ARBA00023180"/>
    </source>
</evidence>
<evidence type="ECO:0000313" key="5">
    <source>
        <dbReference type="EMBL" id="KAL2049787.1"/>
    </source>
</evidence>
<dbReference type="SUPFAM" id="SSF51905">
    <property type="entry name" value="FAD/NAD(P)-binding domain"/>
    <property type="match status" value="1"/>
</dbReference>
<reference evidence="5 6" key="1">
    <citation type="submission" date="2024-09" db="EMBL/GenBank/DDBJ databases">
        <title>Rethinking Asexuality: The Enigmatic Case of Functional Sexual Genes in Lepraria (Stereocaulaceae).</title>
        <authorList>
            <person name="Doellman M."/>
            <person name="Sun Y."/>
            <person name="Barcenas-Pena A."/>
            <person name="Lumbsch H.T."/>
            <person name="Grewe F."/>
        </authorList>
    </citation>
    <scope>NUCLEOTIDE SEQUENCE [LARGE SCALE GENOMIC DNA]</scope>
    <source>
        <strain evidence="5 6">Grewe 0041</strain>
    </source>
</reference>
<dbReference type="PANTHER" id="PTHR11552:SF138">
    <property type="entry name" value="DEHYDROGENASE PKFF-RELATED"/>
    <property type="match status" value="1"/>
</dbReference>
<dbReference type="EMBL" id="JBHFEH010000058">
    <property type="protein sequence ID" value="KAL2049787.1"/>
    <property type="molecule type" value="Genomic_DNA"/>
</dbReference>
<dbReference type="Gene3D" id="3.50.50.60">
    <property type="entry name" value="FAD/NAD(P)-binding domain"/>
    <property type="match status" value="1"/>
</dbReference>
<keyword evidence="2" id="KW-0325">Glycoprotein</keyword>
<dbReference type="PANTHER" id="PTHR11552">
    <property type="entry name" value="GLUCOSE-METHANOL-CHOLINE GMC OXIDOREDUCTASE"/>
    <property type="match status" value="1"/>
</dbReference>
<dbReference type="Pfam" id="PF05199">
    <property type="entry name" value="GMC_oxred_C"/>
    <property type="match status" value="1"/>
</dbReference>
<dbReference type="InterPro" id="IPR012132">
    <property type="entry name" value="GMC_OxRdtase"/>
</dbReference>
<dbReference type="InterPro" id="IPR000172">
    <property type="entry name" value="GMC_OxRdtase_N"/>
</dbReference>
<evidence type="ECO:0000259" key="3">
    <source>
        <dbReference type="Pfam" id="PF00732"/>
    </source>
</evidence>
<evidence type="ECO:0000313" key="6">
    <source>
        <dbReference type="Proteomes" id="UP001590951"/>
    </source>
</evidence>
<dbReference type="Gene3D" id="3.30.560.10">
    <property type="entry name" value="Glucose Oxidase, domain 3"/>
    <property type="match status" value="2"/>
</dbReference>
<dbReference type="Pfam" id="PF00732">
    <property type="entry name" value="GMC_oxred_N"/>
    <property type="match status" value="1"/>
</dbReference>
<organism evidence="5 6">
    <name type="scientific">Lepraria finkii</name>
    <dbReference type="NCBI Taxonomy" id="1340010"/>
    <lineage>
        <taxon>Eukaryota</taxon>
        <taxon>Fungi</taxon>
        <taxon>Dikarya</taxon>
        <taxon>Ascomycota</taxon>
        <taxon>Pezizomycotina</taxon>
        <taxon>Lecanoromycetes</taxon>
        <taxon>OSLEUM clade</taxon>
        <taxon>Lecanoromycetidae</taxon>
        <taxon>Lecanorales</taxon>
        <taxon>Lecanorineae</taxon>
        <taxon>Stereocaulaceae</taxon>
        <taxon>Lepraria</taxon>
    </lineage>
</organism>
<name>A0ABR4AXY1_9LECA</name>
<feature type="domain" description="Glucose-methanol-choline oxidoreductase C-terminal" evidence="4">
    <location>
        <begin position="271"/>
        <end position="382"/>
    </location>
</feature>
<comment type="caution">
    <text evidence="5">The sequence shown here is derived from an EMBL/GenBank/DDBJ whole genome shotgun (WGS) entry which is preliminary data.</text>
</comment>
<evidence type="ECO:0000256" key="1">
    <source>
        <dbReference type="ARBA" id="ARBA00010790"/>
    </source>
</evidence>
<evidence type="ECO:0000259" key="4">
    <source>
        <dbReference type="Pfam" id="PF05199"/>
    </source>
</evidence>